<dbReference type="InterPro" id="IPR009057">
    <property type="entry name" value="Homeodomain-like_sf"/>
</dbReference>
<dbReference type="SUPFAM" id="SSF48498">
    <property type="entry name" value="Tetracyclin repressor-like, C-terminal domain"/>
    <property type="match status" value="1"/>
</dbReference>
<dbReference type="SUPFAM" id="SSF46689">
    <property type="entry name" value="Homeodomain-like"/>
    <property type="match status" value="1"/>
</dbReference>
<dbReference type="Gene3D" id="1.10.357.10">
    <property type="entry name" value="Tetracycline Repressor, domain 2"/>
    <property type="match status" value="1"/>
</dbReference>
<feature type="DNA-binding region" description="H-T-H motif" evidence="4">
    <location>
        <begin position="34"/>
        <end position="53"/>
    </location>
</feature>
<evidence type="ECO:0000259" key="6">
    <source>
        <dbReference type="PROSITE" id="PS50977"/>
    </source>
</evidence>
<evidence type="ECO:0000313" key="8">
    <source>
        <dbReference type="Proteomes" id="UP000295124"/>
    </source>
</evidence>
<dbReference type="PROSITE" id="PS50977">
    <property type="entry name" value="HTH_TETR_2"/>
    <property type="match status" value="1"/>
</dbReference>
<evidence type="ECO:0000256" key="1">
    <source>
        <dbReference type="ARBA" id="ARBA00023015"/>
    </source>
</evidence>
<dbReference type="PANTHER" id="PTHR30055:SF234">
    <property type="entry name" value="HTH-TYPE TRANSCRIPTIONAL REGULATOR BETI"/>
    <property type="match status" value="1"/>
</dbReference>
<dbReference type="InterPro" id="IPR001647">
    <property type="entry name" value="HTH_TetR"/>
</dbReference>
<name>A0A4R4ZNI0_9ACTN</name>
<dbReference type="EMBL" id="SMKX01000052">
    <property type="protein sequence ID" value="TDD58442.1"/>
    <property type="molecule type" value="Genomic_DNA"/>
</dbReference>
<sequence length="209" mass="23049">MTKALSGRQAQAARNDEVILAAARAVFVADPGAPIAAVAERAGVGISALYRRYASKEELLRKLCSDGLDRYIAESEKALSDDRDPWVAFKAYLRALVDADTNSLTQRLAGTFTPTPELFEAAGRASELDRAVFARTKEYFRPGIVVEDFAVILEQITSIKLGDETRTRQLRHRYLTLMLEAMHRAGEEPGGELPGPPPSMAELTDRWRA</sequence>
<proteinExistence type="predicted"/>
<keyword evidence="2 4" id="KW-0238">DNA-binding</keyword>
<evidence type="ECO:0000256" key="4">
    <source>
        <dbReference type="PROSITE-ProRule" id="PRU00335"/>
    </source>
</evidence>
<dbReference type="GO" id="GO:0003700">
    <property type="term" value="F:DNA-binding transcription factor activity"/>
    <property type="evidence" value="ECO:0007669"/>
    <property type="project" value="TreeGrafter"/>
</dbReference>
<accession>A0A4R4ZNI0</accession>
<evidence type="ECO:0000256" key="2">
    <source>
        <dbReference type="ARBA" id="ARBA00023125"/>
    </source>
</evidence>
<evidence type="ECO:0000256" key="3">
    <source>
        <dbReference type="ARBA" id="ARBA00023163"/>
    </source>
</evidence>
<dbReference type="Pfam" id="PF00440">
    <property type="entry name" value="TetR_N"/>
    <property type="match status" value="1"/>
</dbReference>
<keyword evidence="1" id="KW-0805">Transcription regulation</keyword>
<dbReference type="InterPro" id="IPR036271">
    <property type="entry name" value="Tet_transcr_reg_TetR-rel_C_sf"/>
</dbReference>
<comment type="caution">
    <text evidence="7">The sequence shown here is derived from an EMBL/GenBank/DDBJ whole genome shotgun (WGS) entry which is preliminary data.</text>
</comment>
<dbReference type="RefSeq" id="WP_132169213.1">
    <property type="nucleotide sequence ID" value="NZ_SMKX01000052.1"/>
</dbReference>
<dbReference type="InterPro" id="IPR050109">
    <property type="entry name" value="HTH-type_TetR-like_transc_reg"/>
</dbReference>
<gene>
    <name evidence="7" type="ORF">E1263_19185</name>
</gene>
<keyword evidence="3" id="KW-0804">Transcription</keyword>
<dbReference type="AlphaFoldDB" id="A0A4R4ZNI0"/>
<dbReference type="Proteomes" id="UP000295124">
    <property type="component" value="Unassembled WGS sequence"/>
</dbReference>
<feature type="region of interest" description="Disordered" evidence="5">
    <location>
        <begin position="186"/>
        <end position="209"/>
    </location>
</feature>
<evidence type="ECO:0000256" key="5">
    <source>
        <dbReference type="SAM" id="MobiDB-lite"/>
    </source>
</evidence>
<dbReference type="GO" id="GO:0000976">
    <property type="term" value="F:transcription cis-regulatory region binding"/>
    <property type="evidence" value="ECO:0007669"/>
    <property type="project" value="TreeGrafter"/>
</dbReference>
<organism evidence="7 8">
    <name type="scientific">Kribbella antibiotica</name>
    <dbReference type="NCBI Taxonomy" id="190195"/>
    <lineage>
        <taxon>Bacteria</taxon>
        <taxon>Bacillati</taxon>
        <taxon>Actinomycetota</taxon>
        <taxon>Actinomycetes</taxon>
        <taxon>Propionibacteriales</taxon>
        <taxon>Kribbellaceae</taxon>
        <taxon>Kribbella</taxon>
    </lineage>
</organism>
<reference evidence="7 8" key="1">
    <citation type="submission" date="2019-03" db="EMBL/GenBank/DDBJ databases">
        <title>Draft genome sequences of novel Actinobacteria.</title>
        <authorList>
            <person name="Sahin N."/>
            <person name="Ay H."/>
            <person name="Saygin H."/>
        </authorList>
    </citation>
    <scope>NUCLEOTIDE SEQUENCE [LARGE SCALE GENOMIC DNA]</scope>
    <source>
        <strain evidence="7 8">JCM 13523</strain>
    </source>
</reference>
<keyword evidence="8" id="KW-1185">Reference proteome</keyword>
<feature type="domain" description="HTH tetR-type" evidence="6">
    <location>
        <begin position="13"/>
        <end position="71"/>
    </location>
</feature>
<dbReference type="OrthoDB" id="9795011at2"/>
<protein>
    <submittedName>
        <fullName evidence="7">TetR/AcrR family transcriptional regulator</fullName>
    </submittedName>
</protein>
<evidence type="ECO:0000313" key="7">
    <source>
        <dbReference type="EMBL" id="TDD58442.1"/>
    </source>
</evidence>
<dbReference type="PANTHER" id="PTHR30055">
    <property type="entry name" value="HTH-TYPE TRANSCRIPTIONAL REGULATOR RUTR"/>
    <property type="match status" value="1"/>
</dbReference>